<dbReference type="PANTHER" id="PTHR36507:SF1">
    <property type="entry name" value="BLL1555 PROTEIN"/>
    <property type="match status" value="1"/>
</dbReference>
<dbReference type="InterPro" id="IPR000923">
    <property type="entry name" value="BlueCu_1"/>
</dbReference>
<dbReference type="Pfam" id="PF00127">
    <property type="entry name" value="Copper-bind"/>
    <property type="match status" value="1"/>
</dbReference>
<feature type="chain" id="PRO_5035291846" evidence="4">
    <location>
        <begin position="18"/>
        <end position="190"/>
    </location>
</feature>
<gene>
    <name evidence="7" type="ORF">ICJ85_13730</name>
</gene>
<evidence type="ECO:0000256" key="1">
    <source>
        <dbReference type="ARBA" id="ARBA00022723"/>
    </source>
</evidence>
<organism evidence="7 8">
    <name type="scientific">Aestuariibaculum marinum</name>
    <dbReference type="NCBI Taxonomy" id="2683592"/>
    <lineage>
        <taxon>Bacteria</taxon>
        <taxon>Pseudomonadati</taxon>
        <taxon>Bacteroidota</taxon>
        <taxon>Flavobacteriia</taxon>
        <taxon>Flavobacteriales</taxon>
        <taxon>Flavobacteriaceae</taxon>
    </lineage>
</organism>
<sequence>MKTFLLLFVLTSWGIQAQTIHDLIWDTSVGTSLNLTIKVGETVRWTWTDNLRHSVVSQPGSSESFDSEEFTEINHVFEYTFTVVGTNPYICGVHTQTMGGTITVEEALSDKEFSLKNISLSPNPAKDFLTLNIPNGLDLKTVTIYNILGKEINSTPYLGSKINISNLPSGMYLLKLNTSNSSITKRFFKH</sequence>
<dbReference type="RefSeq" id="WP_188224373.1">
    <property type="nucleotide sequence ID" value="NZ_JACVXD010000010.1"/>
</dbReference>
<keyword evidence="8" id="KW-1185">Reference proteome</keyword>
<reference evidence="7 8" key="1">
    <citation type="journal article" date="2018" name="J. Microbiol.">
        <title>Aestuariibaculum marinum sp. nov., a marine bacterium isolated from seawater in South Korea.</title>
        <authorList>
            <person name="Choi J."/>
            <person name="Lee D."/>
            <person name="Jang J.H."/>
            <person name="Cha S."/>
            <person name="Seo T."/>
        </authorList>
    </citation>
    <scope>NUCLEOTIDE SEQUENCE [LARGE SCALE GENOMIC DNA]</scope>
    <source>
        <strain evidence="7 8">IP7</strain>
    </source>
</reference>
<dbReference type="Proteomes" id="UP000621516">
    <property type="component" value="Unassembled WGS sequence"/>
</dbReference>
<dbReference type="SUPFAM" id="SSF49503">
    <property type="entry name" value="Cupredoxins"/>
    <property type="match status" value="1"/>
</dbReference>
<protein>
    <submittedName>
        <fullName evidence="7">T9SS type A sorting domain-containing protein</fullName>
    </submittedName>
</protein>
<dbReference type="Pfam" id="PF18962">
    <property type="entry name" value="Por_Secre_tail"/>
    <property type="match status" value="1"/>
</dbReference>
<dbReference type="InterPro" id="IPR052721">
    <property type="entry name" value="ET_Amicyanin"/>
</dbReference>
<feature type="domain" description="Blue (type 1) copper" evidence="5">
    <location>
        <begin position="34"/>
        <end position="105"/>
    </location>
</feature>
<evidence type="ECO:0000256" key="2">
    <source>
        <dbReference type="ARBA" id="ARBA00022729"/>
    </source>
</evidence>
<dbReference type="Gene3D" id="2.60.40.420">
    <property type="entry name" value="Cupredoxins - blue copper proteins"/>
    <property type="match status" value="1"/>
</dbReference>
<evidence type="ECO:0000313" key="8">
    <source>
        <dbReference type="Proteomes" id="UP000621516"/>
    </source>
</evidence>
<evidence type="ECO:0000256" key="4">
    <source>
        <dbReference type="SAM" id="SignalP"/>
    </source>
</evidence>
<dbReference type="InterPro" id="IPR008972">
    <property type="entry name" value="Cupredoxin"/>
</dbReference>
<dbReference type="GO" id="GO:0005507">
    <property type="term" value="F:copper ion binding"/>
    <property type="evidence" value="ECO:0007669"/>
    <property type="project" value="InterPro"/>
</dbReference>
<keyword evidence="2 4" id="KW-0732">Signal</keyword>
<dbReference type="GO" id="GO:0009055">
    <property type="term" value="F:electron transfer activity"/>
    <property type="evidence" value="ECO:0007669"/>
    <property type="project" value="InterPro"/>
</dbReference>
<evidence type="ECO:0000313" key="7">
    <source>
        <dbReference type="EMBL" id="MBD0825078.1"/>
    </source>
</evidence>
<dbReference type="AlphaFoldDB" id="A0A8J6Q7W2"/>
<dbReference type="InterPro" id="IPR026444">
    <property type="entry name" value="Secre_tail"/>
</dbReference>
<evidence type="ECO:0000259" key="5">
    <source>
        <dbReference type="Pfam" id="PF00127"/>
    </source>
</evidence>
<comment type="caution">
    <text evidence="7">The sequence shown here is derived from an EMBL/GenBank/DDBJ whole genome shotgun (WGS) entry which is preliminary data.</text>
</comment>
<dbReference type="NCBIfam" id="TIGR04183">
    <property type="entry name" value="Por_Secre_tail"/>
    <property type="match status" value="1"/>
</dbReference>
<keyword evidence="1" id="KW-0479">Metal-binding</keyword>
<evidence type="ECO:0000256" key="3">
    <source>
        <dbReference type="ARBA" id="ARBA00023008"/>
    </source>
</evidence>
<keyword evidence="3" id="KW-0186">Copper</keyword>
<accession>A0A8J6Q7W2</accession>
<feature type="signal peptide" evidence="4">
    <location>
        <begin position="1"/>
        <end position="17"/>
    </location>
</feature>
<feature type="domain" description="Secretion system C-terminal sorting" evidence="6">
    <location>
        <begin position="122"/>
        <end position="187"/>
    </location>
</feature>
<dbReference type="EMBL" id="JACVXD010000010">
    <property type="protein sequence ID" value="MBD0825078.1"/>
    <property type="molecule type" value="Genomic_DNA"/>
</dbReference>
<name>A0A8J6Q7W2_9FLAO</name>
<proteinExistence type="predicted"/>
<evidence type="ECO:0000259" key="6">
    <source>
        <dbReference type="Pfam" id="PF18962"/>
    </source>
</evidence>
<dbReference type="PANTHER" id="PTHR36507">
    <property type="entry name" value="BLL1555 PROTEIN"/>
    <property type="match status" value="1"/>
</dbReference>